<protein>
    <submittedName>
        <fullName evidence="1">Uncharacterized protein</fullName>
    </submittedName>
</protein>
<dbReference type="OrthoDB" id="436050at2759"/>
<keyword evidence="2" id="KW-1185">Reference proteome</keyword>
<reference evidence="1" key="1">
    <citation type="submission" date="2021-02" db="EMBL/GenBank/DDBJ databases">
        <authorList>
            <person name="Dougan E. K."/>
            <person name="Rhodes N."/>
            <person name="Thang M."/>
            <person name="Chan C."/>
        </authorList>
    </citation>
    <scope>NUCLEOTIDE SEQUENCE</scope>
</reference>
<proteinExistence type="predicted"/>
<evidence type="ECO:0000313" key="2">
    <source>
        <dbReference type="Proteomes" id="UP000604046"/>
    </source>
</evidence>
<organism evidence="1 2">
    <name type="scientific">Symbiodinium natans</name>
    <dbReference type="NCBI Taxonomy" id="878477"/>
    <lineage>
        <taxon>Eukaryota</taxon>
        <taxon>Sar</taxon>
        <taxon>Alveolata</taxon>
        <taxon>Dinophyceae</taxon>
        <taxon>Suessiales</taxon>
        <taxon>Symbiodiniaceae</taxon>
        <taxon>Symbiodinium</taxon>
    </lineage>
</organism>
<feature type="non-terminal residue" evidence="1">
    <location>
        <position position="1"/>
    </location>
</feature>
<name>A0A812M114_9DINO</name>
<comment type="caution">
    <text evidence="1">The sequence shown here is derived from an EMBL/GenBank/DDBJ whole genome shotgun (WGS) entry which is preliminary data.</text>
</comment>
<sequence length="426" mass="48672">MQSDGLLDDYELWSHGVRIFAEEQVGVKRLVTRPQWQIDNSSRLEELSRKRLRAYEAFANGGPRDVYKSEKVDNKEPHVVYAGQRELKEVLFNRRRRPNKLRDAKGQLLVTKADRMQRWYEYFKDLLNVHGTCKDSNFDFLPVLSAIGDLPSFAETIVGKWNGSRKEGLKQGCPASRMDHVAKELGPPACPEAEAAMRLLLPSSVAVEAVQHGDPQDGKPWPVVVLFRNSETAQNTRDVWLQNALRPLLGKDKDLGLRPARYPRLMSVVMVPDVECDEDNRVGSRLAMSLAKPNLHLTEGVAVVMNEATQVAWRRAELAAFNNKMQSAAADGLLDDYELWFHGVRIFAEEQADRMQRWYEYFKDLLNVHGTCKDSNFDFLIIPCLWSLDLVTAYDSVVRSGLWKDLYKYSSYEPCDRAELGYADDL</sequence>
<evidence type="ECO:0000313" key="1">
    <source>
        <dbReference type="EMBL" id="CAE7255898.1"/>
    </source>
</evidence>
<dbReference type="Proteomes" id="UP000604046">
    <property type="component" value="Unassembled WGS sequence"/>
</dbReference>
<gene>
    <name evidence="1" type="ORF">SNAT2548_LOCUS13074</name>
</gene>
<dbReference type="EMBL" id="CAJNDS010001336">
    <property type="protein sequence ID" value="CAE7255898.1"/>
    <property type="molecule type" value="Genomic_DNA"/>
</dbReference>
<dbReference type="AlphaFoldDB" id="A0A812M114"/>
<accession>A0A812M114</accession>